<keyword evidence="2" id="KW-1185">Reference proteome</keyword>
<dbReference type="OrthoDB" id="9531345at2759"/>
<dbReference type="AlphaFoldDB" id="A0A1A6GX06"/>
<protein>
    <submittedName>
        <fullName evidence="1">Uncharacterized protein</fullName>
    </submittedName>
</protein>
<evidence type="ECO:0000313" key="1">
    <source>
        <dbReference type="EMBL" id="OBS70494.1"/>
    </source>
</evidence>
<dbReference type="EMBL" id="LZPO01066311">
    <property type="protein sequence ID" value="OBS70494.1"/>
    <property type="molecule type" value="Genomic_DNA"/>
</dbReference>
<name>A0A1A6GX06_NEOLE</name>
<dbReference type="Proteomes" id="UP000092124">
    <property type="component" value="Unassembled WGS sequence"/>
</dbReference>
<accession>A0A1A6GX06</accession>
<comment type="caution">
    <text evidence="1">The sequence shown here is derived from an EMBL/GenBank/DDBJ whole genome shotgun (WGS) entry which is preliminary data.</text>
</comment>
<organism evidence="1 2">
    <name type="scientific">Neotoma lepida</name>
    <name type="common">Desert woodrat</name>
    <dbReference type="NCBI Taxonomy" id="56216"/>
    <lineage>
        <taxon>Eukaryota</taxon>
        <taxon>Metazoa</taxon>
        <taxon>Chordata</taxon>
        <taxon>Craniata</taxon>
        <taxon>Vertebrata</taxon>
        <taxon>Euteleostomi</taxon>
        <taxon>Mammalia</taxon>
        <taxon>Eutheria</taxon>
        <taxon>Euarchontoglires</taxon>
        <taxon>Glires</taxon>
        <taxon>Rodentia</taxon>
        <taxon>Myomorpha</taxon>
        <taxon>Muroidea</taxon>
        <taxon>Cricetidae</taxon>
        <taxon>Neotominae</taxon>
        <taxon>Neotoma</taxon>
    </lineage>
</organism>
<gene>
    <name evidence="1" type="ORF">A6R68_00973</name>
</gene>
<evidence type="ECO:0000313" key="2">
    <source>
        <dbReference type="Proteomes" id="UP000092124"/>
    </source>
</evidence>
<reference evidence="1 2" key="1">
    <citation type="submission" date="2016-06" db="EMBL/GenBank/DDBJ databases">
        <title>The Draft Genome Sequence and Annotation of the Desert Woodrat Neotoma lepida.</title>
        <authorList>
            <person name="Campbell M."/>
            <person name="Oakeson K.F."/>
            <person name="Yandell M."/>
            <person name="Halpert J.R."/>
            <person name="Dearing D."/>
        </authorList>
    </citation>
    <scope>NUCLEOTIDE SEQUENCE [LARGE SCALE GENOMIC DNA]</scope>
    <source>
        <strain evidence="1">417</strain>
        <tissue evidence="1">Liver</tissue>
    </source>
</reference>
<sequence length="100" mass="10800">MNMSWTLINLEAGGIMNDEQFIKALKIISTADCSHWLKELLTHQKEKPSRYAGPMSWLATPAGGCEALRDRVCRAVAGKGRSCWAVAQHAALGGFPGLAS</sequence>
<proteinExistence type="predicted"/>